<keyword evidence="1" id="KW-0808">Transferase</keyword>
<evidence type="ECO:0000259" key="3">
    <source>
        <dbReference type="PROSITE" id="PS50280"/>
    </source>
</evidence>
<accession>A0AAN7WFJ9</accession>
<feature type="coiled-coil region" evidence="2">
    <location>
        <begin position="191"/>
        <end position="218"/>
    </location>
</feature>
<keyword evidence="2" id="KW-0175">Coiled coil</keyword>
<dbReference type="GO" id="GO:0005634">
    <property type="term" value="C:nucleus"/>
    <property type="evidence" value="ECO:0007669"/>
    <property type="project" value="UniProtKB-SubCell"/>
</dbReference>
<dbReference type="InterPro" id="IPR046341">
    <property type="entry name" value="SET_dom_sf"/>
</dbReference>
<dbReference type="InterPro" id="IPR050600">
    <property type="entry name" value="SETD3_SETD6_MTase"/>
</dbReference>
<keyword evidence="5" id="KW-1185">Reference proteome</keyword>
<gene>
    <name evidence="4" type="ORF">RI543_004125</name>
</gene>
<evidence type="ECO:0000313" key="5">
    <source>
        <dbReference type="Proteomes" id="UP001306508"/>
    </source>
</evidence>
<sequence>MDTFKQNTENFLNWLVKDINVKISPKIKIVDFREKNQGRCVIAVDNIAENEVLFEISRESILNIETCEFSKRYPHAKKKLYDNVGHWEGLILVLLYELRVVGNHSKWRPYFEVFPTKEDMNGLIYWNDEELKHLKPSLILNRIGKENAKKMFSDIKELIKEFKIEDESMKSIQWEDFVYVASVIMSYSFDVEDYEEEKESESENNDDQEEEIIEVIHEGEITSVRDDKRLKSMIPLADTLNADTKRCNANLIYDDLSLKMHATRSISKGEQVYNLYGEHPNSEILRRYGYVEEDGSKYDFGEVPFFTIEKVLQTQFENITSIDDLLKEICVIIKENDIVQENLEFEDIVVDSCECYIDGDVPSECSLFLQILVTLLQIPDIDKMGSEELTRYVQRVSKKCFQLLASGKITKECDNIWQICIDERLTGYSLVDPTLDTAKLHTVRDKSILRHLMASVILKCEYDSLVACKDAFNKKFTVIEDKKLMNNILKRKIEVESDKSKKKRRISRRQKK</sequence>
<dbReference type="GO" id="GO:0032259">
    <property type="term" value="P:methylation"/>
    <property type="evidence" value="ECO:0007669"/>
    <property type="project" value="UniProtKB-KW"/>
</dbReference>
<dbReference type="PROSITE" id="PS50280">
    <property type="entry name" value="SET"/>
    <property type="match status" value="1"/>
</dbReference>
<dbReference type="InterPro" id="IPR011383">
    <property type="entry name" value="N-lys_methylase_SETD6"/>
</dbReference>
<name>A0AAN7WFJ9_9SACH</name>
<dbReference type="PANTHER" id="PTHR13271">
    <property type="entry name" value="UNCHARACTERIZED PUTATIVE METHYLTRANSFERASE"/>
    <property type="match status" value="1"/>
</dbReference>
<dbReference type="Gene3D" id="3.90.1410.10">
    <property type="entry name" value="set domain protein methyltransferase, domain 1"/>
    <property type="match status" value="1"/>
</dbReference>
<dbReference type="EC" id="2.1.1.-" evidence="1"/>
<keyword evidence="1" id="KW-0539">Nucleus</keyword>
<dbReference type="PANTHER" id="PTHR13271:SF34">
    <property type="entry name" value="N-LYSINE METHYLTRANSFERASE SETD6"/>
    <property type="match status" value="1"/>
</dbReference>
<dbReference type="Pfam" id="PF00856">
    <property type="entry name" value="SET"/>
    <property type="match status" value="1"/>
</dbReference>
<dbReference type="GO" id="GO:0016279">
    <property type="term" value="F:protein-lysine N-methyltransferase activity"/>
    <property type="evidence" value="ECO:0007669"/>
    <property type="project" value="UniProtKB-UniRule"/>
</dbReference>
<dbReference type="InterPro" id="IPR001214">
    <property type="entry name" value="SET_dom"/>
</dbReference>
<feature type="domain" description="SET" evidence="3">
    <location>
        <begin position="25"/>
        <end position="277"/>
    </location>
</feature>
<dbReference type="FunFam" id="3.90.1410.10:FF:000007">
    <property type="entry name" value="Ribosomal lysine N-methyltransferase 4"/>
    <property type="match status" value="1"/>
</dbReference>
<reference evidence="5" key="1">
    <citation type="submission" date="2023-07" db="EMBL/GenBank/DDBJ databases">
        <title>A draft genome of Kazachstania heterogenica Y-27499.</title>
        <authorList>
            <person name="Donic C."/>
            <person name="Kralova J.S."/>
            <person name="Fidel L."/>
            <person name="Ben-Dor S."/>
            <person name="Jung S."/>
        </authorList>
    </citation>
    <scope>NUCLEOTIDE SEQUENCE [LARGE SCALE GENOMIC DNA]</scope>
    <source>
        <strain evidence="5">Y27499</strain>
    </source>
</reference>
<dbReference type="SUPFAM" id="SSF82199">
    <property type="entry name" value="SET domain"/>
    <property type="match status" value="1"/>
</dbReference>
<evidence type="ECO:0000313" key="4">
    <source>
        <dbReference type="EMBL" id="KAK5778460.1"/>
    </source>
</evidence>
<comment type="function">
    <text evidence="1">S-adenosyl-L-methionine-dependent protein-lysine N-methyltransferase that monomethylates 60S ribosomal protein L42.</text>
</comment>
<proteinExistence type="inferred from homology"/>
<evidence type="ECO:0000256" key="2">
    <source>
        <dbReference type="SAM" id="Coils"/>
    </source>
</evidence>
<organism evidence="4 5">
    <name type="scientific">Arxiozyma heterogenica</name>
    <dbReference type="NCBI Taxonomy" id="278026"/>
    <lineage>
        <taxon>Eukaryota</taxon>
        <taxon>Fungi</taxon>
        <taxon>Dikarya</taxon>
        <taxon>Ascomycota</taxon>
        <taxon>Saccharomycotina</taxon>
        <taxon>Saccharomycetes</taxon>
        <taxon>Saccharomycetales</taxon>
        <taxon>Saccharomycetaceae</taxon>
        <taxon>Arxiozyma</taxon>
    </lineage>
</organism>
<comment type="similarity">
    <text evidence="1">Belongs to the class V-like SAM-binding methyltransferase superfamily. Histone-lysine methyltransferase family. SETD6 subfamily.</text>
</comment>
<dbReference type="PIRSF" id="PIRSF011771">
    <property type="entry name" value="RMS1_SET"/>
    <property type="match status" value="1"/>
</dbReference>
<dbReference type="EMBL" id="JAWIZZ010000053">
    <property type="protein sequence ID" value="KAK5778460.1"/>
    <property type="molecule type" value="Genomic_DNA"/>
</dbReference>
<comment type="subcellular location">
    <subcellularLocation>
        <location evidence="1">Nucleus</location>
    </subcellularLocation>
</comment>
<protein>
    <recommendedName>
        <fullName evidence="1">Ribosomal lysine N-methyltransferase 4</fullName>
        <ecNumber evidence="1">2.1.1.-</ecNumber>
    </recommendedName>
</protein>
<keyword evidence="1" id="KW-0949">S-adenosyl-L-methionine</keyword>
<evidence type="ECO:0000256" key="1">
    <source>
        <dbReference type="PIRNR" id="PIRNR011771"/>
    </source>
</evidence>
<dbReference type="AlphaFoldDB" id="A0AAN7WFJ9"/>
<comment type="caution">
    <text evidence="4">The sequence shown here is derived from an EMBL/GenBank/DDBJ whole genome shotgun (WGS) entry which is preliminary data.</text>
</comment>
<dbReference type="Proteomes" id="UP001306508">
    <property type="component" value="Unassembled WGS sequence"/>
</dbReference>
<keyword evidence="1" id="KW-0489">Methyltransferase</keyword>